<keyword evidence="4" id="KW-1185">Reference proteome</keyword>
<organism evidence="3 4">
    <name type="scientific">Euplotes crassus</name>
    <dbReference type="NCBI Taxonomy" id="5936"/>
    <lineage>
        <taxon>Eukaryota</taxon>
        <taxon>Sar</taxon>
        <taxon>Alveolata</taxon>
        <taxon>Ciliophora</taxon>
        <taxon>Intramacronucleata</taxon>
        <taxon>Spirotrichea</taxon>
        <taxon>Hypotrichia</taxon>
        <taxon>Euplotida</taxon>
        <taxon>Euplotidae</taxon>
        <taxon>Moneuplotes</taxon>
    </lineage>
</organism>
<feature type="compositionally biased region" description="Basic and acidic residues" evidence="1">
    <location>
        <begin position="120"/>
        <end position="148"/>
    </location>
</feature>
<feature type="domain" description="NET" evidence="2">
    <location>
        <begin position="200"/>
        <end position="278"/>
    </location>
</feature>
<evidence type="ECO:0000256" key="1">
    <source>
        <dbReference type="SAM" id="MobiDB-lite"/>
    </source>
</evidence>
<dbReference type="AlphaFoldDB" id="A0AAD1UH14"/>
<evidence type="ECO:0000313" key="3">
    <source>
        <dbReference type="EMBL" id="CAI2367098.1"/>
    </source>
</evidence>
<dbReference type="InterPro" id="IPR038336">
    <property type="entry name" value="NET_sf"/>
</dbReference>
<gene>
    <name evidence="3" type="ORF">ECRASSUSDP1_LOCUS8375</name>
</gene>
<feature type="compositionally biased region" description="Polar residues" evidence="1">
    <location>
        <begin position="83"/>
        <end position="92"/>
    </location>
</feature>
<sequence>METTKNNNTMDQKIPENNFDDPLAKYDDIDVSKHAIELNQIQCAYLHSLLPGNTYKFQPEESTKNQMIRRKNKRKKKAKSGKTDSVISNSDKMSFIERNLPENNDIIKKKDSTTPSKAPVVKDRDEVFRNGFEHEDKKSEENYDKELDISESISSFKSEEEVGPKKKPSEAHSIQKAEECKVEKPASQSDQAPPQEAKSNGDQPSVFPRLSKQEKRKLRENIFELKTNQIKGVIKIVTKGKEIQKESLEFDISKLSPRTAHTLKKYVDECKSCGEATQMES</sequence>
<feature type="compositionally biased region" description="Basic residues" evidence="1">
    <location>
        <begin position="67"/>
        <end position="80"/>
    </location>
</feature>
<reference evidence="3" key="1">
    <citation type="submission" date="2023-07" db="EMBL/GenBank/DDBJ databases">
        <authorList>
            <consortium name="AG Swart"/>
            <person name="Singh M."/>
            <person name="Singh A."/>
            <person name="Seah K."/>
            <person name="Emmerich C."/>
        </authorList>
    </citation>
    <scope>NUCLEOTIDE SEQUENCE</scope>
    <source>
        <strain evidence="3">DP1</strain>
    </source>
</reference>
<dbReference type="Proteomes" id="UP001295684">
    <property type="component" value="Unassembled WGS sequence"/>
</dbReference>
<feature type="region of interest" description="Disordered" evidence="1">
    <location>
        <begin position="57"/>
        <end position="214"/>
    </location>
</feature>
<evidence type="ECO:0000313" key="4">
    <source>
        <dbReference type="Proteomes" id="UP001295684"/>
    </source>
</evidence>
<dbReference type="InterPro" id="IPR027353">
    <property type="entry name" value="NET_dom"/>
</dbReference>
<feature type="compositionally biased region" description="Basic and acidic residues" evidence="1">
    <location>
        <begin position="157"/>
        <end position="184"/>
    </location>
</feature>
<proteinExistence type="predicted"/>
<dbReference type="Gene3D" id="1.20.1270.220">
    <property type="match status" value="1"/>
</dbReference>
<comment type="caution">
    <text evidence="3">The sequence shown here is derived from an EMBL/GenBank/DDBJ whole genome shotgun (WGS) entry which is preliminary data.</text>
</comment>
<dbReference type="Pfam" id="PF17035">
    <property type="entry name" value="BET"/>
    <property type="match status" value="1"/>
</dbReference>
<dbReference type="PROSITE" id="PS51525">
    <property type="entry name" value="NET"/>
    <property type="match status" value="1"/>
</dbReference>
<evidence type="ECO:0000259" key="2">
    <source>
        <dbReference type="PROSITE" id="PS51525"/>
    </source>
</evidence>
<dbReference type="EMBL" id="CAMPGE010008191">
    <property type="protein sequence ID" value="CAI2367098.1"/>
    <property type="molecule type" value="Genomic_DNA"/>
</dbReference>
<name>A0AAD1UH14_EUPCR</name>
<protein>
    <recommendedName>
        <fullName evidence="2">NET domain-containing protein</fullName>
    </recommendedName>
</protein>
<accession>A0AAD1UH14</accession>
<feature type="compositionally biased region" description="Polar residues" evidence="1">
    <location>
        <begin position="186"/>
        <end position="203"/>
    </location>
</feature>